<dbReference type="PANTHER" id="PTHR33693">
    <property type="entry name" value="TYPE-5 URACIL-DNA GLYCOSYLASE"/>
    <property type="match status" value="1"/>
</dbReference>
<proteinExistence type="predicted"/>
<dbReference type="CDD" id="cd10030">
    <property type="entry name" value="UDG-F4_TTUDGA_SPO1dp_like"/>
    <property type="match status" value="1"/>
</dbReference>
<dbReference type="EMBL" id="MGKO01000004">
    <property type="protein sequence ID" value="OGN27971.1"/>
    <property type="molecule type" value="Genomic_DNA"/>
</dbReference>
<dbReference type="InterPro" id="IPR051536">
    <property type="entry name" value="UDG_Type-4/5"/>
</dbReference>
<dbReference type="InterPro" id="IPR005122">
    <property type="entry name" value="Uracil-DNA_glycosylase-like"/>
</dbReference>
<keyword evidence="5" id="KW-0408">Iron</keyword>
<dbReference type="Pfam" id="PF03167">
    <property type="entry name" value="UDG"/>
    <property type="match status" value="1"/>
</dbReference>
<comment type="caution">
    <text evidence="9">The sequence shown here is derived from an EMBL/GenBank/DDBJ whole genome shotgun (WGS) entry which is preliminary data.</text>
</comment>
<evidence type="ECO:0000256" key="1">
    <source>
        <dbReference type="ARBA" id="ARBA00022485"/>
    </source>
</evidence>
<protein>
    <recommendedName>
        <fullName evidence="8">Uracil-DNA glycosylase-like domain-containing protein</fullName>
    </recommendedName>
</protein>
<evidence type="ECO:0000256" key="6">
    <source>
        <dbReference type="ARBA" id="ARBA00023014"/>
    </source>
</evidence>
<evidence type="ECO:0000313" key="10">
    <source>
        <dbReference type="Proteomes" id="UP000178444"/>
    </source>
</evidence>
<gene>
    <name evidence="9" type="ORF">A2941_02995</name>
</gene>
<dbReference type="GO" id="GO:0046872">
    <property type="term" value="F:metal ion binding"/>
    <property type="evidence" value="ECO:0007669"/>
    <property type="project" value="UniProtKB-KW"/>
</dbReference>
<dbReference type="PANTHER" id="PTHR33693:SF1">
    <property type="entry name" value="TYPE-4 URACIL-DNA GLYCOSYLASE"/>
    <property type="match status" value="1"/>
</dbReference>
<evidence type="ECO:0000256" key="3">
    <source>
        <dbReference type="ARBA" id="ARBA00022763"/>
    </source>
</evidence>
<keyword evidence="6" id="KW-0411">Iron-sulfur</keyword>
<keyword evidence="3" id="KW-0227">DNA damage</keyword>
<accession>A0A1F8GRP0</accession>
<reference evidence="9 10" key="1">
    <citation type="journal article" date="2016" name="Nat. Commun.">
        <title>Thousands of microbial genomes shed light on interconnected biogeochemical processes in an aquifer system.</title>
        <authorList>
            <person name="Anantharaman K."/>
            <person name="Brown C.T."/>
            <person name="Hug L.A."/>
            <person name="Sharon I."/>
            <person name="Castelle C.J."/>
            <person name="Probst A.J."/>
            <person name="Thomas B.C."/>
            <person name="Singh A."/>
            <person name="Wilkins M.J."/>
            <person name="Karaoz U."/>
            <person name="Brodie E.L."/>
            <person name="Williams K.H."/>
            <person name="Hubbard S.S."/>
            <person name="Banfield J.F."/>
        </authorList>
    </citation>
    <scope>NUCLEOTIDE SEQUENCE [LARGE SCALE GENOMIC DNA]</scope>
</reference>
<dbReference type="SMART" id="SM00986">
    <property type="entry name" value="UDG"/>
    <property type="match status" value="1"/>
</dbReference>
<evidence type="ECO:0000256" key="2">
    <source>
        <dbReference type="ARBA" id="ARBA00022723"/>
    </source>
</evidence>
<organism evidence="9 10">
    <name type="scientific">Candidatus Yanofskybacteria bacterium RIFCSPLOWO2_01_FULL_49_17</name>
    <dbReference type="NCBI Taxonomy" id="1802700"/>
    <lineage>
        <taxon>Bacteria</taxon>
        <taxon>Candidatus Yanofskyibacteriota</taxon>
    </lineage>
</organism>
<keyword evidence="7" id="KW-0234">DNA repair</keyword>
<dbReference type="Proteomes" id="UP000178444">
    <property type="component" value="Unassembled WGS sequence"/>
</dbReference>
<dbReference type="GO" id="GO:0097506">
    <property type="term" value="F:deaminated base DNA N-glycosylase activity"/>
    <property type="evidence" value="ECO:0007669"/>
    <property type="project" value="UniProtKB-ARBA"/>
</dbReference>
<evidence type="ECO:0000256" key="4">
    <source>
        <dbReference type="ARBA" id="ARBA00022801"/>
    </source>
</evidence>
<dbReference type="InterPro" id="IPR036895">
    <property type="entry name" value="Uracil-DNA_glycosylase-like_sf"/>
</dbReference>
<name>A0A1F8GRP0_9BACT</name>
<feature type="domain" description="Uracil-DNA glycosylase-like" evidence="8">
    <location>
        <begin position="30"/>
        <end position="174"/>
    </location>
</feature>
<dbReference type="GO" id="GO:0051539">
    <property type="term" value="F:4 iron, 4 sulfur cluster binding"/>
    <property type="evidence" value="ECO:0007669"/>
    <property type="project" value="UniProtKB-KW"/>
</dbReference>
<dbReference type="SMART" id="SM00987">
    <property type="entry name" value="UreE_C"/>
    <property type="match status" value="1"/>
</dbReference>
<evidence type="ECO:0000256" key="7">
    <source>
        <dbReference type="ARBA" id="ARBA00023204"/>
    </source>
</evidence>
<keyword evidence="1" id="KW-0004">4Fe-4S</keyword>
<evidence type="ECO:0000256" key="5">
    <source>
        <dbReference type="ARBA" id="ARBA00023004"/>
    </source>
</evidence>
<dbReference type="GO" id="GO:0006281">
    <property type="term" value="P:DNA repair"/>
    <property type="evidence" value="ECO:0007669"/>
    <property type="project" value="UniProtKB-KW"/>
</dbReference>
<dbReference type="AlphaFoldDB" id="A0A1F8GRP0"/>
<keyword evidence="4" id="KW-0378">Hydrolase</keyword>
<dbReference type="SUPFAM" id="SSF52141">
    <property type="entry name" value="Uracil-DNA glycosylase-like"/>
    <property type="match status" value="1"/>
</dbReference>
<dbReference type="Gene3D" id="3.40.470.10">
    <property type="entry name" value="Uracil-DNA glycosylase-like domain"/>
    <property type="match status" value="1"/>
</dbReference>
<sequence length="183" mass="20438">MKTPRTTTPEELERVHRALKKKFNDKKLIFGSGLVGAKVVFVGEMLNSDGEKEAKPLAGQSEKLFHQVLKTVGLDKKKIYVTNLVKYYPNGKVPTPKELKAHAAFLKEELKSLNPSLVVTLGNLALNGVGLRQPLDNVHGRTFNFGSYELVPTFHPSYATKDPTVKDKIEKDLARLKEILKKS</sequence>
<evidence type="ECO:0000259" key="8">
    <source>
        <dbReference type="SMART" id="SM00986"/>
    </source>
</evidence>
<keyword evidence="2" id="KW-0479">Metal-binding</keyword>
<evidence type="ECO:0000313" key="9">
    <source>
        <dbReference type="EMBL" id="OGN27971.1"/>
    </source>
</evidence>